<evidence type="ECO:0000313" key="2">
    <source>
        <dbReference type="EMBL" id="CTQ50065.1"/>
    </source>
</evidence>
<reference evidence="2 3" key="1">
    <citation type="submission" date="2015-07" db="EMBL/GenBank/DDBJ databases">
        <authorList>
            <person name="Noorani M."/>
        </authorList>
    </citation>
    <scope>NUCLEOTIDE SEQUENCE [LARGE SCALE GENOMIC DNA]</scope>
    <source>
        <strain evidence="2 3">CECT 7802</strain>
    </source>
</reference>
<proteinExistence type="predicted"/>
<organism evidence="2 3">
    <name type="scientific">Jannaschia donghaensis</name>
    <dbReference type="NCBI Taxonomy" id="420998"/>
    <lineage>
        <taxon>Bacteria</taxon>
        <taxon>Pseudomonadati</taxon>
        <taxon>Pseudomonadota</taxon>
        <taxon>Alphaproteobacteria</taxon>
        <taxon>Rhodobacterales</taxon>
        <taxon>Roseobacteraceae</taxon>
        <taxon>Jannaschia</taxon>
    </lineage>
</organism>
<dbReference type="RefSeq" id="WP_055085284.1">
    <property type="nucleotide sequence ID" value="NZ_CXSU01000012.1"/>
</dbReference>
<feature type="signal peptide" evidence="1">
    <location>
        <begin position="1"/>
        <end position="23"/>
    </location>
</feature>
<dbReference type="AlphaFoldDB" id="A0A0M6YK69"/>
<accession>A0A0M6YK69</accession>
<keyword evidence="1" id="KW-0732">Signal</keyword>
<dbReference type="Proteomes" id="UP000049222">
    <property type="component" value="Unassembled WGS sequence"/>
</dbReference>
<feature type="chain" id="PRO_5005808018" evidence="1">
    <location>
        <begin position="24"/>
        <end position="172"/>
    </location>
</feature>
<protein>
    <submittedName>
        <fullName evidence="2">Uncharacterized protein</fullName>
    </submittedName>
</protein>
<dbReference type="EMBL" id="CXSU01000012">
    <property type="protein sequence ID" value="CTQ50065.1"/>
    <property type="molecule type" value="Genomic_DNA"/>
</dbReference>
<gene>
    <name evidence="2" type="ORF">JDO7802_02083</name>
</gene>
<dbReference type="STRING" id="420998.JDO7802_02083"/>
<keyword evidence="3" id="KW-1185">Reference proteome</keyword>
<sequence>MRHRLIQALTILIAATCATPSVAQVELLAAGVVCPDGRSGPMRDAPDTLVGGVREIPGLSIDVETRAIPMIPCLGLGIETRWAGETARTLRMATLHPPMGTDGVTRQVYSKVMEPGAVSTRAYTFEFAYEMVPGAWTLQVEDATGILLSVDFVVTDTPNAAVTQACGLFLNS</sequence>
<dbReference type="Gene3D" id="2.60.40.2390">
    <property type="match status" value="1"/>
</dbReference>
<evidence type="ECO:0000256" key="1">
    <source>
        <dbReference type="SAM" id="SignalP"/>
    </source>
</evidence>
<name>A0A0M6YK69_9RHOB</name>
<evidence type="ECO:0000313" key="3">
    <source>
        <dbReference type="Proteomes" id="UP000049222"/>
    </source>
</evidence>